<evidence type="ECO:0000313" key="2">
    <source>
        <dbReference type="Proteomes" id="UP000000606"/>
    </source>
</evidence>
<accession>A4VFC4</accession>
<dbReference type="HOGENOM" id="CLU_3324508_0_0_9"/>
<protein>
    <submittedName>
        <fullName evidence="1">Uncharacterized protein</fullName>
    </submittedName>
</protein>
<proteinExistence type="predicted"/>
<dbReference type="EMBL" id="CP000002">
    <property type="protein sequence ID" value="ABP97394.1"/>
    <property type="molecule type" value="Genomic_DNA"/>
</dbReference>
<dbReference type="Proteomes" id="UP000000606">
    <property type="component" value="Chromosome"/>
</dbReference>
<dbReference type="KEGG" id="bli:BL07047"/>
<name>A4VFC4_BACLD</name>
<evidence type="ECO:0000313" key="1">
    <source>
        <dbReference type="EMBL" id="ABP97394.1"/>
    </source>
</evidence>
<organism evidence="1 2">
    <name type="scientific">Bacillus licheniformis (strain ATCC 14580 / DSM 13 / JCM 2505 / CCUG 7422 / NBRC 12200 / NCIMB 9375 / NCTC 10341 / NRRL NRS-1264 / Gibson 46)</name>
    <dbReference type="NCBI Taxonomy" id="279010"/>
    <lineage>
        <taxon>Bacteria</taxon>
        <taxon>Bacillati</taxon>
        <taxon>Bacillota</taxon>
        <taxon>Bacilli</taxon>
        <taxon>Bacillales</taxon>
        <taxon>Bacillaceae</taxon>
        <taxon>Bacillus</taxon>
    </lineage>
</organism>
<keyword evidence="2" id="KW-1185">Reference proteome</keyword>
<dbReference type="AlphaFoldDB" id="A4VFC4"/>
<gene>
    <name evidence="1" type="ordered locus">BL07047</name>
</gene>
<sequence>MNLLWPIAVPALIAGLLTAGIANAWRLEQNQLCSWAFL</sequence>
<reference evidence="1 2" key="1">
    <citation type="journal article" date="2004" name="Genome Biol.">
        <title>Complete genome sequence of the industrial bacterium Bacillus licheniformis and comparisons with closely related Bacillus species.</title>
        <authorList>
            <person name="Rey M.W."/>
            <person name="Ramaiya P."/>
            <person name="Nelson B.A."/>
            <person name="Brody-Karpin S.D."/>
            <person name="Zaretsky E.J."/>
            <person name="Tang M."/>
            <person name="Lopez de Leon A."/>
            <person name="Xiang H."/>
            <person name="Gusti V."/>
            <person name="Clausen I.G."/>
            <person name="Olsen P.B."/>
            <person name="Rasmussen M.D."/>
            <person name="Andersen J.T."/>
            <person name="Jorgensen P.L."/>
            <person name="Larsen T.S."/>
            <person name="Sorokin A."/>
            <person name="Bolotin A."/>
            <person name="Lapidus A."/>
            <person name="Galleron N."/>
            <person name="Ehrlich S.D."/>
            <person name="Berka R.M."/>
        </authorList>
    </citation>
    <scope>NUCLEOTIDE SEQUENCE [LARGE SCALE GENOMIC DNA]</scope>
    <source>
        <strain evidence="2">ATCC 14580 / DSM 13 / JCM 2505 / CCUG 7422 / NBRC 12200 / NCIMB 9375 / NCTC 10341 / NRRL NRS-1264 / Gibson 46</strain>
    </source>
</reference>